<keyword evidence="1" id="KW-0732">Signal</keyword>
<keyword evidence="4" id="KW-1185">Reference proteome</keyword>
<proteinExistence type="predicted"/>
<gene>
    <name evidence="3" type="ORF">TrST_g12512</name>
</gene>
<evidence type="ECO:0000313" key="3">
    <source>
        <dbReference type="EMBL" id="GMH82607.1"/>
    </source>
</evidence>
<evidence type="ECO:0000256" key="1">
    <source>
        <dbReference type="SAM" id="SignalP"/>
    </source>
</evidence>
<dbReference type="GO" id="GO:0016491">
    <property type="term" value="F:oxidoreductase activity"/>
    <property type="evidence" value="ECO:0007669"/>
    <property type="project" value="InterPro"/>
</dbReference>
<dbReference type="InterPro" id="IPR036812">
    <property type="entry name" value="NAD(P)_OxRdtase_dom_sf"/>
</dbReference>
<dbReference type="Pfam" id="PF00248">
    <property type="entry name" value="Aldo_ket_red"/>
    <property type="match status" value="1"/>
</dbReference>
<dbReference type="PRINTS" id="PR00069">
    <property type="entry name" value="ALDKETRDTASE"/>
</dbReference>
<protein>
    <recommendedName>
        <fullName evidence="2">NADP-dependent oxidoreductase domain-containing protein</fullName>
    </recommendedName>
</protein>
<dbReference type="OrthoDB" id="416253at2759"/>
<name>A0A9W7EL58_9STRA</name>
<sequence>MRTAFHLLISFLFTIVLHTHPSTSLAPSNQTPPHNPSRRSVIKTGSTVTVSTFSSLLLPPQNAVAAPAATLALKSDYALPQIGFGLYKTAKEEVVEAASLALKAGVRYFDTAQSYGTEAELGSALKDMERRKFFVSTKIATQQNGGYVRSALKKSLRNLQMSYVDVAFIHSPIGGFDKRLITFSALRALQEEGFTRSVGVANYGLKHLKEIEKEGLELPDVVALEISPYNQHRDVVDYCNSKKIKVVCESWSKLSGKFNWGSDENFRAINEISTSHSITKAQLLTMWAVQSGFIALPRSGVKSEVERKAIDENFNVPSEKLTDEEMNILNGFERNLPTGALGRTDGWTADDIKGENWDITTAI</sequence>
<dbReference type="EMBL" id="BRXY01000270">
    <property type="protein sequence ID" value="GMH82607.1"/>
    <property type="molecule type" value="Genomic_DNA"/>
</dbReference>
<evidence type="ECO:0000313" key="4">
    <source>
        <dbReference type="Proteomes" id="UP001165085"/>
    </source>
</evidence>
<comment type="caution">
    <text evidence="3">The sequence shown here is derived from an EMBL/GenBank/DDBJ whole genome shotgun (WGS) entry which is preliminary data.</text>
</comment>
<dbReference type="PANTHER" id="PTHR43827">
    <property type="entry name" value="2,5-DIKETO-D-GLUCONIC ACID REDUCTASE"/>
    <property type="match status" value="1"/>
</dbReference>
<dbReference type="PANTHER" id="PTHR43827:SF13">
    <property type="entry name" value="ALDO_KETO REDUCTASE FAMILY PROTEIN"/>
    <property type="match status" value="1"/>
</dbReference>
<dbReference type="InterPro" id="IPR020471">
    <property type="entry name" value="AKR"/>
</dbReference>
<dbReference type="Proteomes" id="UP001165085">
    <property type="component" value="Unassembled WGS sequence"/>
</dbReference>
<feature type="signal peptide" evidence="1">
    <location>
        <begin position="1"/>
        <end position="19"/>
    </location>
</feature>
<dbReference type="Gene3D" id="3.20.20.100">
    <property type="entry name" value="NADP-dependent oxidoreductase domain"/>
    <property type="match status" value="1"/>
</dbReference>
<dbReference type="CDD" id="cd19071">
    <property type="entry name" value="AKR_AKR1-5-like"/>
    <property type="match status" value="1"/>
</dbReference>
<feature type="chain" id="PRO_5040937262" description="NADP-dependent oxidoreductase domain-containing protein" evidence="1">
    <location>
        <begin position="20"/>
        <end position="363"/>
    </location>
</feature>
<evidence type="ECO:0000259" key="2">
    <source>
        <dbReference type="Pfam" id="PF00248"/>
    </source>
</evidence>
<reference evidence="4" key="1">
    <citation type="journal article" date="2023" name="Commun. Biol.">
        <title>Genome analysis of Parmales, the sister group of diatoms, reveals the evolutionary specialization of diatoms from phago-mixotrophs to photoautotrophs.</title>
        <authorList>
            <person name="Ban H."/>
            <person name="Sato S."/>
            <person name="Yoshikawa S."/>
            <person name="Yamada K."/>
            <person name="Nakamura Y."/>
            <person name="Ichinomiya M."/>
            <person name="Sato N."/>
            <person name="Blanc-Mathieu R."/>
            <person name="Endo H."/>
            <person name="Kuwata A."/>
            <person name="Ogata H."/>
        </authorList>
    </citation>
    <scope>NUCLEOTIDE SEQUENCE [LARGE SCALE GENOMIC DNA]</scope>
    <source>
        <strain evidence="4">NIES 3701</strain>
    </source>
</reference>
<organism evidence="3 4">
    <name type="scientific">Triparma strigata</name>
    <dbReference type="NCBI Taxonomy" id="1606541"/>
    <lineage>
        <taxon>Eukaryota</taxon>
        <taxon>Sar</taxon>
        <taxon>Stramenopiles</taxon>
        <taxon>Ochrophyta</taxon>
        <taxon>Bolidophyceae</taxon>
        <taxon>Parmales</taxon>
        <taxon>Triparmaceae</taxon>
        <taxon>Triparma</taxon>
    </lineage>
</organism>
<dbReference type="SUPFAM" id="SSF51430">
    <property type="entry name" value="NAD(P)-linked oxidoreductase"/>
    <property type="match status" value="1"/>
</dbReference>
<dbReference type="AlphaFoldDB" id="A0A9W7EL58"/>
<accession>A0A9W7EL58</accession>
<dbReference type="InterPro" id="IPR023210">
    <property type="entry name" value="NADP_OxRdtase_dom"/>
</dbReference>
<feature type="domain" description="NADP-dependent oxidoreductase" evidence="2">
    <location>
        <begin position="83"/>
        <end position="331"/>
    </location>
</feature>